<dbReference type="Pfam" id="PF03372">
    <property type="entry name" value="Exo_endo_phos"/>
    <property type="match status" value="1"/>
</dbReference>
<dbReference type="GO" id="GO:0006302">
    <property type="term" value="P:double-strand break repair"/>
    <property type="evidence" value="ECO:0007669"/>
    <property type="project" value="TreeGrafter"/>
</dbReference>
<keyword evidence="9" id="KW-0234">DNA repair</keyword>
<keyword evidence="6" id="KW-0227">DNA damage</keyword>
<proteinExistence type="predicted"/>
<evidence type="ECO:0000256" key="2">
    <source>
        <dbReference type="ARBA" id="ARBA00001946"/>
    </source>
</evidence>
<gene>
    <name evidence="12" type="ORF">CDV36_007033</name>
</gene>
<dbReference type="GO" id="GO:0003697">
    <property type="term" value="F:single-stranded DNA binding"/>
    <property type="evidence" value="ECO:0007669"/>
    <property type="project" value="TreeGrafter"/>
</dbReference>
<evidence type="ECO:0000256" key="6">
    <source>
        <dbReference type="ARBA" id="ARBA00022763"/>
    </source>
</evidence>
<dbReference type="Proteomes" id="UP000277212">
    <property type="component" value="Unassembled WGS sequence"/>
</dbReference>
<dbReference type="InterPro" id="IPR036691">
    <property type="entry name" value="Endo/exonu/phosph_ase_sf"/>
</dbReference>
<evidence type="ECO:0000313" key="12">
    <source>
        <dbReference type="EMBL" id="RMJ13310.1"/>
    </source>
</evidence>
<keyword evidence="8" id="KW-0460">Magnesium</keyword>
<evidence type="ECO:0000256" key="10">
    <source>
        <dbReference type="ARBA" id="ARBA00023242"/>
    </source>
</evidence>
<dbReference type="InterPro" id="IPR051547">
    <property type="entry name" value="TDP2-like"/>
</dbReference>
<dbReference type="GO" id="GO:0070260">
    <property type="term" value="F:5'-tyrosyl-DNA phosphodiesterase activity"/>
    <property type="evidence" value="ECO:0007669"/>
    <property type="project" value="TreeGrafter"/>
</dbReference>
<dbReference type="GO" id="GO:0004518">
    <property type="term" value="F:nuclease activity"/>
    <property type="evidence" value="ECO:0007669"/>
    <property type="project" value="UniProtKB-KW"/>
</dbReference>
<evidence type="ECO:0000256" key="4">
    <source>
        <dbReference type="ARBA" id="ARBA00022722"/>
    </source>
</evidence>
<feature type="domain" description="Endonuclease/exonuclease/phosphatase" evidence="11">
    <location>
        <begin position="91"/>
        <end position="345"/>
    </location>
</feature>
<keyword evidence="13" id="KW-1185">Reference proteome</keyword>
<protein>
    <recommendedName>
        <fullName evidence="11">Endonuclease/exonuclease/phosphatase domain-containing protein</fullName>
    </recommendedName>
</protein>
<evidence type="ECO:0000313" key="13">
    <source>
        <dbReference type="Proteomes" id="UP000277212"/>
    </source>
</evidence>
<comment type="subcellular location">
    <subcellularLocation>
        <location evidence="3">Nucleus</location>
        <location evidence="3">PML body</location>
    </subcellularLocation>
</comment>
<dbReference type="STRING" id="2010991.A0A3M2S6X3"/>
<keyword evidence="4" id="KW-0540">Nuclease</keyword>
<comment type="caution">
    <text evidence="12">The sequence shown here is derived from an EMBL/GenBank/DDBJ whole genome shotgun (WGS) entry which is preliminary data.</text>
</comment>
<reference evidence="12 13" key="1">
    <citation type="submission" date="2017-06" db="EMBL/GenBank/DDBJ databases">
        <title>Comparative genomic analysis of Ambrosia Fusariam Clade fungi.</title>
        <authorList>
            <person name="Stajich J.E."/>
            <person name="Carrillo J."/>
            <person name="Kijimoto T."/>
            <person name="Eskalen A."/>
            <person name="O'Donnell K."/>
            <person name="Kasson M."/>
        </authorList>
    </citation>
    <scope>NUCLEOTIDE SEQUENCE [LARGE SCALE GENOMIC DNA]</scope>
    <source>
        <strain evidence="12">UCR3666</strain>
    </source>
</reference>
<dbReference type="EMBL" id="NKUJ01000111">
    <property type="protein sequence ID" value="RMJ13310.1"/>
    <property type="molecule type" value="Genomic_DNA"/>
</dbReference>
<keyword evidence="7" id="KW-0378">Hydrolase</keyword>
<organism evidence="12 13">
    <name type="scientific">Fusarium kuroshium</name>
    <dbReference type="NCBI Taxonomy" id="2010991"/>
    <lineage>
        <taxon>Eukaryota</taxon>
        <taxon>Fungi</taxon>
        <taxon>Dikarya</taxon>
        <taxon>Ascomycota</taxon>
        <taxon>Pezizomycotina</taxon>
        <taxon>Sordariomycetes</taxon>
        <taxon>Hypocreomycetidae</taxon>
        <taxon>Hypocreales</taxon>
        <taxon>Nectriaceae</taxon>
        <taxon>Fusarium</taxon>
        <taxon>Fusarium solani species complex</taxon>
    </lineage>
</organism>
<dbReference type="SUPFAM" id="SSF56219">
    <property type="entry name" value="DNase I-like"/>
    <property type="match status" value="1"/>
</dbReference>
<evidence type="ECO:0000256" key="1">
    <source>
        <dbReference type="ARBA" id="ARBA00001936"/>
    </source>
</evidence>
<dbReference type="AlphaFoldDB" id="A0A3M2S6X3"/>
<keyword evidence="10" id="KW-0539">Nucleus</keyword>
<dbReference type="PANTHER" id="PTHR15822">
    <property type="entry name" value="TRAF AND TNF RECEPTOR-ASSOCIATED PROTEIN"/>
    <property type="match status" value="1"/>
</dbReference>
<evidence type="ECO:0000256" key="9">
    <source>
        <dbReference type="ARBA" id="ARBA00023204"/>
    </source>
</evidence>
<evidence type="ECO:0000256" key="8">
    <source>
        <dbReference type="ARBA" id="ARBA00022842"/>
    </source>
</evidence>
<comment type="cofactor">
    <cofactor evidence="2">
        <name>Mg(2+)</name>
        <dbReference type="ChEBI" id="CHEBI:18420"/>
    </cofactor>
</comment>
<evidence type="ECO:0000256" key="3">
    <source>
        <dbReference type="ARBA" id="ARBA00004322"/>
    </source>
</evidence>
<dbReference type="PANTHER" id="PTHR15822:SF4">
    <property type="entry name" value="TYROSYL-DNA PHOSPHODIESTERASE 2"/>
    <property type="match status" value="1"/>
</dbReference>
<evidence type="ECO:0000259" key="11">
    <source>
        <dbReference type="Pfam" id="PF03372"/>
    </source>
</evidence>
<dbReference type="InterPro" id="IPR005135">
    <property type="entry name" value="Endo/exonuclease/phosphatase"/>
</dbReference>
<accession>A0A3M2S6X3</accession>
<dbReference type="GO" id="GO:0046872">
    <property type="term" value="F:metal ion binding"/>
    <property type="evidence" value="ECO:0007669"/>
    <property type="project" value="UniProtKB-KW"/>
</dbReference>
<evidence type="ECO:0000256" key="7">
    <source>
        <dbReference type="ARBA" id="ARBA00022801"/>
    </source>
</evidence>
<dbReference type="GO" id="GO:0005737">
    <property type="term" value="C:cytoplasm"/>
    <property type="evidence" value="ECO:0007669"/>
    <property type="project" value="TreeGrafter"/>
</dbReference>
<dbReference type="CDD" id="cd09080">
    <property type="entry name" value="TDP2"/>
    <property type="match status" value="1"/>
</dbReference>
<dbReference type="OrthoDB" id="9975959at2759"/>
<sequence length="363" mass="40363">MPPSTLGFRVLATLLHTYNSVRYGKDSMEALFGQAMKDSATLRKSEVPWKDDEPSAQSYYAFDPATSAWVVKTPSDETAGNGGIDGIALYSWNIDFMLPFAEARMKPALAHLGSLVGSSPTNLAPVIFLQECTPSDLATIAATPWVRERFHLTDLDATNWATHHYGTVTLIDSRLPITTAFRVHYSKTRMDRDAFFVDVSVDGKTVRLCNTHLESMVFNPPYRPPQMQLVAKYLHEEKVHAGLAAGDFNAIQPFDRTLHTDNGLKDAFLELGGKEDTEEGYTWGQQAATKLREQFGCSRMDKVYFCGGADVVKFERFGQDVLTEGEDESSRIVALGFEKAWVTDHLGIRAEVKIHGDKSTSHL</sequence>
<dbReference type="Gene3D" id="3.60.10.10">
    <property type="entry name" value="Endonuclease/exonuclease/phosphatase"/>
    <property type="match status" value="1"/>
</dbReference>
<keyword evidence="5" id="KW-0479">Metal-binding</keyword>
<evidence type="ECO:0000256" key="5">
    <source>
        <dbReference type="ARBA" id="ARBA00022723"/>
    </source>
</evidence>
<name>A0A3M2S6X3_9HYPO</name>
<comment type="cofactor">
    <cofactor evidence="1">
        <name>Mn(2+)</name>
        <dbReference type="ChEBI" id="CHEBI:29035"/>
    </cofactor>
</comment>